<dbReference type="EMBL" id="KF900564">
    <property type="protein sequence ID" value="AIE99468.1"/>
    <property type="molecule type" value="Genomic_DNA"/>
</dbReference>
<feature type="binding site" evidence="1">
    <location>
        <position position="182"/>
    </location>
    <ligand>
        <name>Zn(2+)</name>
        <dbReference type="ChEBI" id="CHEBI:29105"/>
    </ligand>
</feature>
<evidence type="ECO:0000313" key="2">
    <source>
        <dbReference type="EMBL" id="AIE99468.1"/>
    </source>
</evidence>
<dbReference type="GO" id="GO:0046872">
    <property type="term" value="F:metal ion binding"/>
    <property type="evidence" value="ECO:0007669"/>
    <property type="project" value="UniProtKB-KW"/>
</dbReference>
<accession>A0A075G7C8</accession>
<dbReference type="InterPro" id="IPR052891">
    <property type="entry name" value="DNA-3mA_glycosylase"/>
</dbReference>
<proteinExistence type="predicted"/>
<dbReference type="GO" id="GO:0008725">
    <property type="term" value="F:DNA-3-methyladenine glycosylase activity"/>
    <property type="evidence" value="ECO:0007669"/>
    <property type="project" value="UniProtKB-EC"/>
</dbReference>
<keyword evidence="1" id="KW-0479">Metal-binding</keyword>
<gene>
    <name evidence="2" type="primary">tag</name>
</gene>
<dbReference type="Gene3D" id="1.10.340.30">
    <property type="entry name" value="Hypothetical protein, domain 2"/>
    <property type="match status" value="1"/>
</dbReference>
<dbReference type="AlphaFoldDB" id="A0A075G7C8"/>
<protein>
    <submittedName>
        <fullName evidence="2">DNA-3-methyladenine glycosylase I (Tag)</fullName>
        <ecNumber evidence="2">3.2.2.20</ecNumber>
    </submittedName>
</protein>
<dbReference type="EC" id="3.2.2.20" evidence="2"/>
<dbReference type="InterPro" id="IPR004597">
    <property type="entry name" value="Tag"/>
</dbReference>
<feature type="binding site" evidence="1">
    <location>
        <position position="11"/>
    </location>
    <ligand>
        <name>Zn(2+)</name>
        <dbReference type="ChEBI" id="CHEBI:29105"/>
    </ligand>
</feature>
<feature type="binding site" evidence="1">
    <location>
        <position position="186"/>
    </location>
    <ligand>
        <name>Zn(2+)</name>
        <dbReference type="ChEBI" id="CHEBI:29105"/>
    </ligand>
</feature>
<organism evidence="2">
    <name type="scientific">uncultured marine group II/III euryarchaeote KM3_110_C01</name>
    <dbReference type="NCBI Taxonomy" id="1457851"/>
    <lineage>
        <taxon>Archaea</taxon>
        <taxon>Methanobacteriati</taxon>
        <taxon>Methanobacteriota</taxon>
        <taxon>environmental samples</taxon>
    </lineage>
</organism>
<sequence length="196" mass="22030">MGSTMDVVIRCPWAGSDPLYLAYHDTEWGTPNRDGRRLFEKIILEGAQAGLSWIQILRRRENYRAAFDGFDPVKVAAYTDEDVERLVQDAGIIRNRAKIKSAINNAKAFVANFESEDAFNAFMWSFVDGAPIVNQRERMEDITVTTEASTEMSKALKKMGFSFIGPTTCYALMQSAGMVDDHLVSCFRHTSNRTAP</sequence>
<dbReference type="GO" id="GO:0006284">
    <property type="term" value="P:base-excision repair"/>
    <property type="evidence" value="ECO:0007669"/>
    <property type="project" value="InterPro"/>
</dbReference>
<dbReference type="InterPro" id="IPR011257">
    <property type="entry name" value="DNA_glycosylase"/>
</dbReference>
<evidence type="ECO:0000256" key="1">
    <source>
        <dbReference type="PIRSR" id="PIRSR605019-1"/>
    </source>
</evidence>
<dbReference type="NCBIfam" id="TIGR00624">
    <property type="entry name" value="tag"/>
    <property type="match status" value="1"/>
</dbReference>
<reference evidence="2" key="1">
    <citation type="journal article" date="2014" name="Genome Biol. Evol.">
        <title>Pangenome evidence for extensive interdomain horizontal transfer affecting lineage core and shell genes in uncultured planktonic thaumarchaeota and euryarchaeota.</title>
        <authorList>
            <person name="Deschamps P."/>
            <person name="Zivanovic Y."/>
            <person name="Moreira D."/>
            <person name="Rodriguez-Valera F."/>
            <person name="Lopez-Garcia P."/>
        </authorList>
    </citation>
    <scope>NUCLEOTIDE SEQUENCE</scope>
</reference>
<dbReference type="PANTHER" id="PTHR30037">
    <property type="entry name" value="DNA-3-METHYLADENINE GLYCOSYLASE 1"/>
    <property type="match status" value="1"/>
</dbReference>
<dbReference type="InterPro" id="IPR005019">
    <property type="entry name" value="Adenine_glyco"/>
</dbReference>
<dbReference type="PANTHER" id="PTHR30037:SF4">
    <property type="entry name" value="DNA-3-METHYLADENINE GLYCOSYLASE I"/>
    <property type="match status" value="1"/>
</dbReference>
<dbReference type="Pfam" id="PF03352">
    <property type="entry name" value="Adenine_glyco"/>
    <property type="match status" value="1"/>
</dbReference>
<keyword evidence="2" id="KW-0326">Glycosidase</keyword>
<name>A0A075G7C8_9EURY</name>
<keyword evidence="1" id="KW-0862">Zinc</keyword>
<feature type="binding site" evidence="1">
    <location>
        <position position="24"/>
    </location>
    <ligand>
        <name>Zn(2+)</name>
        <dbReference type="ChEBI" id="CHEBI:29105"/>
    </ligand>
</feature>
<dbReference type="SUPFAM" id="SSF48150">
    <property type="entry name" value="DNA-glycosylase"/>
    <property type="match status" value="1"/>
</dbReference>
<keyword evidence="2" id="KW-0378">Hydrolase</keyword>